<dbReference type="InterPro" id="IPR000266">
    <property type="entry name" value="Ribosomal_uS17"/>
</dbReference>
<accession>A0AAJ6FK92</accession>
<reference evidence="5" key="1">
    <citation type="submission" date="2022-02" db="EMBL/GenBank/DDBJ databases">
        <title>Long-read sequencing of the primary endosymbionts of Cacopsylla melanoneura.</title>
        <authorList>
            <person name="Dittmer J."/>
            <person name="Corretto E."/>
            <person name="Stauffer C."/>
            <person name="Schuler H."/>
        </authorList>
    </citation>
    <scope>NUCLEOTIDE SEQUENCE</scope>
    <source>
        <strain evidence="5">Cmel4</strain>
    </source>
</reference>
<gene>
    <name evidence="5" type="primary">rpsQ</name>
    <name evidence="5" type="ORF">MEJ65_00950</name>
</gene>
<evidence type="ECO:0000256" key="3">
    <source>
        <dbReference type="ARBA" id="ARBA00023274"/>
    </source>
</evidence>
<dbReference type="PANTHER" id="PTHR10744">
    <property type="entry name" value="40S RIBOSOMAL PROTEIN S11 FAMILY MEMBER"/>
    <property type="match status" value="1"/>
</dbReference>
<evidence type="ECO:0000256" key="1">
    <source>
        <dbReference type="ARBA" id="ARBA00010254"/>
    </source>
</evidence>
<dbReference type="EMBL" id="CP092148">
    <property type="protein sequence ID" value="WGS67217.1"/>
    <property type="molecule type" value="Genomic_DNA"/>
</dbReference>
<dbReference type="GO" id="GO:0003735">
    <property type="term" value="F:structural constituent of ribosome"/>
    <property type="evidence" value="ECO:0007669"/>
    <property type="project" value="InterPro"/>
</dbReference>
<organism evidence="5 6">
    <name type="scientific">Carsonella ruddii</name>
    <dbReference type="NCBI Taxonomy" id="114186"/>
    <lineage>
        <taxon>Bacteria</taxon>
        <taxon>Pseudomonadati</taxon>
        <taxon>Pseudomonadota</taxon>
        <taxon>Gammaproteobacteria</taxon>
        <taxon>Oceanospirillales</taxon>
        <taxon>Halomonadaceae</taxon>
        <taxon>Zymobacter group</taxon>
        <taxon>Candidatus Carsonella</taxon>
    </lineage>
</organism>
<dbReference type="Gene3D" id="2.40.50.140">
    <property type="entry name" value="Nucleic acid-binding proteins"/>
    <property type="match status" value="1"/>
</dbReference>
<dbReference type="PROSITE" id="PS00056">
    <property type="entry name" value="RIBOSOMAL_S17"/>
    <property type="match status" value="1"/>
</dbReference>
<dbReference type="SUPFAM" id="SSF50249">
    <property type="entry name" value="Nucleic acid-binding proteins"/>
    <property type="match status" value="1"/>
</dbReference>
<evidence type="ECO:0000256" key="4">
    <source>
        <dbReference type="ARBA" id="ARBA00035311"/>
    </source>
</evidence>
<dbReference type="InterPro" id="IPR019979">
    <property type="entry name" value="Ribosomal_uS17_CS"/>
</dbReference>
<dbReference type="GO" id="GO:0022627">
    <property type="term" value="C:cytosolic small ribosomal subunit"/>
    <property type="evidence" value="ECO:0007669"/>
    <property type="project" value="TreeGrafter"/>
</dbReference>
<evidence type="ECO:0000313" key="6">
    <source>
        <dbReference type="Proteomes" id="UP001237869"/>
    </source>
</evidence>
<dbReference type="RefSeq" id="WP_280956024.1">
    <property type="nucleotide sequence ID" value="NZ_CP092145.1"/>
</dbReference>
<proteinExistence type="inferred from homology"/>
<protein>
    <recommendedName>
        <fullName evidence="4">30S ribosomal protein S17</fullName>
    </recommendedName>
</protein>
<dbReference type="InterPro" id="IPR012340">
    <property type="entry name" value="NA-bd_OB-fold"/>
</dbReference>
<sequence length="80" mass="9653">MNNIYGRVIKKKNKKIVVIVKKCVFLPIYKKRIFFYSKIIAYDMYNESNCGDYVMLRKTRPLSKTIFWILSKVLEKVRLI</sequence>
<dbReference type="GO" id="GO:0006412">
    <property type="term" value="P:translation"/>
    <property type="evidence" value="ECO:0007669"/>
    <property type="project" value="InterPro"/>
</dbReference>
<dbReference type="PANTHER" id="PTHR10744:SF1">
    <property type="entry name" value="SMALL RIBOSOMAL SUBUNIT PROTEIN US17M"/>
    <property type="match status" value="1"/>
</dbReference>
<name>A0AAJ6FK92_CARRU</name>
<evidence type="ECO:0000256" key="2">
    <source>
        <dbReference type="ARBA" id="ARBA00022980"/>
    </source>
</evidence>
<evidence type="ECO:0000313" key="5">
    <source>
        <dbReference type="EMBL" id="WGS67217.1"/>
    </source>
</evidence>
<keyword evidence="2 5" id="KW-0689">Ribosomal protein</keyword>
<dbReference type="AlphaFoldDB" id="A0AAJ6FK92"/>
<comment type="similarity">
    <text evidence="1">Belongs to the universal ribosomal protein uS17 family.</text>
</comment>
<dbReference type="Proteomes" id="UP001237869">
    <property type="component" value="Chromosome"/>
</dbReference>
<dbReference type="Pfam" id="PF00366">
    <property type="entry name" value="Ribosomal_S17"/>
    <property type="match status" value="1"/>
</dbReference>
<keyword evidence="3" id="KW-0687">Ribonucleoprotein</keyword>